<keyword evidence="2" id="KW-1185">Reference proteome</keyword>
<proteinExistence type="predicted"/>
<reference evidence="2" key="1">
    <citation type="book" date="2006" name="Gram positive pathogens, 2nd edition" publisher="ASM Press" city="Washington D.C">
        <title>The Staphylococcus aureus NCTC 8325 genome.</title>
        <editorList>
            <person name="Fischetti V."/>
            <person name="Novick R."/>
            <person name="Ferretti J."/>
            <person name="Portnoy D."/>
            <person name="Rood J."/>
        </editorList>
        <authorList>
            <person name="Gillaspy A.F."/>
            <person name="Worrell V."/>
            <person name="Orvis J."/>
            <person name="Roe B.A."/>
            <person name="Dyer D.W."/>
            <person name="Iandolo J.J."/>
        </authorList>
    </citation>
    <scope>NUCLEOTIDE SEQUENCE [LARGE SCALE GENOMIC DNA]</scope>
    <source>
        <strain evidence="2">NCTC 8325 / PS 47</strain>
    </source>
</reference>
<accession>Q2G2J7</accession>
<dbReference type="InterPro" id="IPR045447">
    <property type="entry name" value="DUF6501"/>
</dbReference>
<dbReference type="OrthoDB" id="2428356at2"/>
<protein>
    <submittedName>
        <fullName evidence="1">Uncharacterized protein</fullName>
    </submittedName>
</protein>
<dbReference type="EMBL" id="CP000253">
    <property type="protein sequence ID" value="ABD30508.1"/>
    <property type="molecule type" value="Genomic_DNA"/>
</dbReference>
<evidence type="ECO:0000313" key="1">
    <source>
        <dbReference type="EMBL" id="ABD30508.1"/>
    </source>
</evidence>
<name>Q2G2J7_STAA8</name>
<dbReference type="RefSeq" id="YP_499941.2">
    <property type="nucleotide sequence ID" value="NC_007795.1"/>
</dbReference>
<dbReference type="STRING" id="93061.SAOUHSC_01414"/>
<dbReference type="AlphaFoldDB" id="Q2G2J7"/>
<dbReference type="Pfam" id="PF20111">
    <property type="entry name" value="DUF6501"/>
    <property type="match status" value="1"/>
</dbReference>
<gene>
    <name evidence="1" type="ordered locus">SAOUHSC_01414</name>
</gene>
<dbReference type="Proteomes" id="UP000008816">
    <property type="component" value="Chromosome"/>
</dbReference>
<dbReference type="KEGG" id="sao:SAOUHSC_01414"/>
<organism evidence="1 2">
    <name type="scientific">Staphylococcus aureus (strain NCTC 8325 / PS 47)</name>
    <dbReference type="NCBI Taxonomy" id="93061"/>
    <lineage>
        <taxon>Bacteria</taxon>
        <taxon>Bacillati</taxon>
        <taxon>Bacillota</taxon>
        <taxon>Bacilli</taxon>
        <taxon>Bacillales</taxon>
        <taxon>Staphylococcaceae</taxon>
        <taxon>Staphylococcus</taxon>
    </lineage>
</organism>
<dbReference type="PATRIC" id="fig|93061.5.peg.1294"/>
<dbReference type="GeneID" id="3920646"/>
<dbReference type="HOGENOM" id="CLU_181580_0_0_9"/>
<evidence type="ECO:0000313" key="2">
    <source>
        <dbReference type="Proteomes" id="UP000008816"/>
    </source>
</evidence>
<dbReference type="eggNOG" id="ENOG5032YU3">
    <property type="taxonomic scope" value="Bacteria"/>
</dbReference>
<dbReference type="PaxDb" id="1280-SAXN108_1429"/>
<sequence length="111" mass="13439">MKWKYHIKRLSKMILNQLELLKTVDYRLYSLYKNNFFTIARTKFMLHETWKERTPIKKVEVINTDAKKFTVSDMLTVGKQYDVINETEEYYQIIDNSGLVGGYYKTYFKEV</sequence>